<evidence type="ECO:0000256" key="1">
    <source>
        <dbReference type="ARBA" id="ARBA00004236"/>
    </source>
</evidence>
<dbReference type="PANTHER" id="PTHR35791:SF1">
    <property type="entry name" value="UPF0754 MEMBRANE PROTEIN YHEB"/>
    <property type="match status" value="1"/>
</dbReference>
<keyword evidence="5 6" id="KW-0472">Membrane</keyword>
<dbReference type="GO" id="GO:0005886">
    <property type="term" value="C:plasma membrane"/>
    <property type="evidence" value="ECO:0007669"/>
    <property type="project" value="UniProtKB-SubCell"/>
</dbReference>
<evidence type="ECO:0000256" key="6">
    <source>
        <dbReference type="SAM" id="Phobius"/>
    </source>
</evidence>
<accession>A0A3T0KMW1</accession>
<dbReference type="AlphaFoldDB" id="A0A3T0KMW1"/>
<dbReference type="Pfam" id="PF04286">
    <property type="entry name" value="DUF445"/>
    <property type="match status" value="1"/>
</dbReference>
<keyword evidence="4 6" id="KW-1133">Transmembrane helix</keyword>
<comment type="similarity">
    <text evidence="2">Belongs to the UPF0754 family.</text>
</comment>
<dbReference type="PANTHER" id="PTHR35791">
    <property type="entry name" value="UPF0754 MEMBRANE PROTEIN YHEB"/>
    <property type="match status" value="1"/>
</dbReference>
<reference evidence="7 8" key="1">
    <citation type="submission" date="2018-01" db="EMBL/GenBank/DDBJ databases">
        <title>Bacillus asahii Genome sequencing and assembly.</title>
        <authorList>
            <person name="Jiang H."/>
            <person name="Feng Y."/>
            <person name="Zhao F."/>
            <person name="Lin X."/>
        </authorList>
    </citation>
    <scope>NUCLEOTIDE SEQUENCE [LARGE SCALE GENOMIC DNA]</scope>
    <source>
        <strain evidence="7 8">OM18</strain>
    </source>
</reference>
<name>A0A3T0KMW1_9BACI</name>
<evidence type="ECO:0008006" key="9">
    <source>
        <dbReference type="Google" id="ProtNLM"/>
    </source>
</evidence>
<evidence type="ECO:0000256" key="4">
    <source>
        <dbReference type="ARBA" id="ARBA00022989"/>
    </source>
</evidence>
<dbReference type="PIRSF" id="PIRSF032178">
    <property type="entry name" value="UCP032178"/>
    <property type="match status" value="1"/>
</dbReference>
<dbReference type="InterPro" id="IPR016991">
    <property type="entry name" value="UCP032178"/>
</dbReference>
<dbReference type="OrthoDB" id="9787430at2"/>
<evidence type="ECO:0000313" key="7">
    <source>
        <dbReference type="EMBL" id="AZV41575.1"/>
    </source>
</evidence>
<keyword evidence="3 6" id="KW-0812">Transmembrane</keyword>
<evidence type="ECO:0000256" key="3">
    <source>
        <dbReference type="ARBA" id="ARBA00022692"/>
    </source>
</evidence>
<dbReference type="KEGG" id="pasa:BAOM_0964"/>
<organism evidence="7 8">
    <name type="scientific">Peribacillus asahii</name>
    <dbReference type="NCBI Taxonomy" id="228899"/>
    <lineage>
        <taxon>Bacteria</taxon>
        <taxon>Bacillati</taxon>
        <taxon>Bacillota</taxon>
        <taxon>Bacilli</taxon>
        <taxon>Bacillales</taxon>
        <taxon>Bacillaceae</taxon>
        <taxon>Peribacillus</taxon>
    </lineage>
</organism>
<proteinExistence type="inferred from homology"/>
<protein>
    <recommendedName>
        <fullName evidence="9">DUF445 family protein</fullName>
    </recommendedName>
</protein>
<feature type="transmembrane region" description="Helical" evidence="6">
    <location>
        <begin position="6"/>
        <end position="25"/>
    </location>
</feature>
<dbReference type="RefSeq" id="WP_127759232.1">
    <property type="nucleotide sequence ID" value="NZ_CP026095.1"/>
</dbReference>
<dbReference type="Proteomes" id="UP000283095">
    <property type="component" value="Chromosome"/>
</dbReference>
<comment type="subcellular location">
    <subcellularLocation>
        <location evidence="1">Cell membrane</location>
    </subcellularLocation>
</comment>
<gene>
    <name evidence="7" type="ORF">BAOM_0964</name>
</gene>
<dbReference type="InterPro" id="IPR007383">
    <property type="entry name" value="DUF445"/>
</dbReference>
<evidence type="ECO:0000313" key="8">
    <source>
        <dbReference type="Proteomes" id="UP000283095"/>
    </source>
</evidence>
<feature type="transmembrane region" description="Helical" evidence="6">
    <location>
        <begin position="355"/>
        <end position="376"/>
    </location>
</feature>
<sequence>MDLWMKLVFMVVVGAIIGGITNLIAIKMLFRPYKAVYIFGKQLPFTPGLMPKRQGELAHQLGKVVVEYLITPESLQQRIVNDTSKQNMKEFVGAEVKKVLTTEKSIAELLEQYGLSRVGETVEQRVQAFVLDKYEEWMAANRGKNLRQIISPELHEKVTEQIPELSAYIVTKGKEYFRSKEGKARLEAMLDDFFKERGKLINLIQMFIGNDALIDKIQPEILKFLEQRRTTNFVEELLQKEWGQISEWEIQKVENLVGPHEIKRVVIEKTSEWISVDAVMNKPVKDVAGPFVDSIVDKAVPAMLDQLVDRVSEHMPALVKRLRLDEIVEEQVAAFSVQKLEEVVIAIAKRELAMITYLGALLGGIIGLFQGLFVTLL</sequence>
<evidence type="ECO:0000256" key="5">
    <source>
        <dbReference type="ARBA" id="ARBA00023136"/>
    </source>
</evidence>
<evidence type="ECO:0000256" key="2">
    <source>
        <dbReference type="ARBA" id="ARBA00008053"/>
    </source>
</evidence>
<dbReference type="EMBL" id="CP026095">
    <property type="protein sequence ID" value="AZV41575.1"/>
    <property type="molecule type" value="Genomic_DNA"/>
</dbReference>